<proteinExistence type="predicted"/>
<evidence type="ECO:0000313" key="3">
    <source>
        <dbReference type="Proteomes" id="UP000034917"/>
    </source>
</evidence>
<dbReference type="CDD" id="cd00761">
    <property type="entry name" value="Glyco_tranf_GTA_type"/>
    <property type="match status" value="1"/>
</dbReference>
<evidence type="ECO:0000313" key="2">
    <source>
        <dbReference type="EMBL" id="KKQ24441.1"/>
    </source>
</evidence>
<dbReference type="Gene3D" id="3.90.550.10">
    <property type="entry name" value="Spore Coat Polysaccharide Biosynthesis Protein SpsA, Chain A"/>
    <property type="match status" value="1"/>
</dbReference>
<dbReference type="GO" id="GO:0016758">
    <property type="term" value="F:hexosyltransferase activity"/>
    <property type="evidence" value="ECO:0007669"/>
    <property type="project" value="UniProtKB-ARBA"/>
</dbReference>
<organism evidence="2 3">
    <name type="scientific">Candidatus Roizmanbacteria bacterium GW2011_GWC2_37_13</name>
    <dbReference type="NCBI Taxonomy" id="1618486"/>
    <lineage>
        <taxon>Bacteria</taxon>
        <taxon>Candidatus Roizmaniibacteriota</taxon>
    </lineage>
</organism>
<evidence type="ECO:0000259" key="1">
    <source>
        <dbReference type="Pfam" id="PF00535"/>
    </source>
</evidence>
<dbReference type="Pfam" id="PF00535">
    <property type="entry name" value="Glycos_transf_2"/>
    <property type="match status" value="1"/>
</dbReference>
<dbReference type="InterPro" id="IPR029044">
    <property type="entry name" value="Nucleotide-diphossugar_trans"/>
</dbReference>
<keyword evidence="2" id="KW-0808">Transferase</keyword>
<protein>
    <submittedName>
        <fullName evidence="2">Glycosyl transferase family 2</fullName>
    </submittedName>
</protein>
<feature type="domain" description="Glycosyltransferase 2-like" evidence="1">
    <location>
        <begin position="6"/>
        <end position="149"/>
    </location>
</feature>
<dbReference type="PANTHER" id="PTHR22916:SF3">
    <property type="entry name" value="UDP-GLCNAC:BETAGAL BETA-1,3-N-ACETYLGLUCOSAMINYLTRANSFERASE-LIKE PROTEIN 1"/>
    <property type="match status" value="1"/>
</dbReference>
<dbReference type="AlphaFoldDB" id="A0A0G0J8R7"/>
<dbReference type="Proteomes" id="UP000034917">
    <property type="component" value="Unassembled WGS sequence"/>
</dbReference>
<dbReference type="EMBL" id="LBSV01000016">
    <property type="protein sequence ID" value="KKQ24441.1"/>
    <property type="molecule type" value="Genomic_DNA"/>
</dbReference>
<name>A0A0G0J8R7_9BACT</name>
<reference evidence="2 3" key="1">
    <citation type="journal article" date="2015" name="Nature">
        <title>rRNA introns, odd ribosomes, and small enigmatic genomes across a large radiation of phyla.</title>
        <authorList>
            <person name="Brown C.T."/>
            <person name="Hug L.A."/>
            <person name="Thomas B.C."/>
            <person name="Sharon I."/>
            <person name="Castelle C.J."/>
            <person name="Singh A."/>
            <person name="Wilkins M.J."/>
            <person name="Williams K.H."/>
            <person name="Banfield J.F."/>
        </authorList>
    </citation>
    <scope>NUCLEOTIDE SEQUENCE [LARGE SCALE GENOMIC DNA]</scope>
</reference>
<accession>A0A0G0J8R7</accession>
<dbReference type="InterPro" id="IPR001173">
    <property type="entry name" value="Glyco_trans_2-like"/>
</dbReference>
<sequence>MKPLFSVIIPSLNEEKFLPRLLSDLQNQKLKNFEIIVIDACSSDNTIKNILRFKQTLPLRIFKAKRHNVSFSRNFGAEKAKGEYLVFLDADVQIYSSFIKNLNKAVNNNKGLLFIPRTVPDEKDQQMEVIFRIVSFLTEMSQYVGKPFSNGGSMVVEKNFFNRIGRFDEKLFLAEDHNLIQRAQLWGVRAKFLNHLKIKFSLRRMKKEGKLEAFYKYLVATAYILIKGDIKKEIFDYQMGGAEYKKLKNKISFTDNMNNYSKIIKEFFSKLLSS</sequence>
<dbReference type="PANTHER" id="PTHR22916">
    <property type="entry name" value="GLYCOSYLTRANSFERASE"/>
    <property type="match status" value="1"/>
</dbReference>
<comment type="caution">
    <text evidence="2">The sequence shown here is derived from an EMBL/GenBank/DDBJ whole genome shotgun (WGS) entry which is preliminary data.</text>
</comment>
<gene>
    <name evidence="2" type="ORF">US40_C0016G0003</name>
</gene>
<dbReference type="SUPFAM" id="SSF53448">
    <property type="entry name" value="Nucleotide-diphospho-sugar transferases"/>
    <property type="match status" value="1"/>
</dbReference>